<dbReference type="SUPFAM" id="SSF57701">
    <property type="entry name" value="Zn2/Cys6 DNA-binding domain"/>
    <property type="match status" value="1"/>
</dbReference>
<feature type="domain" description="Major facilitator superfamily (MFS) profile" evidence="10">
    <location>
        <begin position="672"/>
        <end position="1142"/>
    </location>
</feature>
<feature type="transmembrane region" description="Helical" evidence="8">
    <location>
        <begin position="765"/>
        <end position="790"/>
    </location>
</feature>
<dbReference type="InterPro" id="IPR001138">
    <property type="entry name" value="Zn2Cys6_DnaBD"/>
</dbReference>
<feature type="compositionally biased region" description="Polar residues" evidence="7">
    <location>
        <begin position="9"/>
        <end position="22"/>
    </location>
</feature>
<dbReference type="SMART" id="SM00066">
    <property type="entry name" value="GAL4"/>
    <property type="match status" value="1"/>
</dbReference>
<dbReference type="PANTHER" id="PTHR23501:SF153">
    <property type="entry name" value="AFLATOXIN EFFLUX PUMP, PUTATIVE-RELATED"/>
    <property type="match status" value="1"/>
</dbReference>
<feature type="transmembrane region" description="Helical" evidence="8">
    <location>
        <begin position="1008"/>
        <end position="1026"/>
    </location>
</feature>
<feature type="domain" description="Zn(2)-C6 fungal-type" evidence="9">
    <location>
        <begin position="30"/>
        <end position="58"/>
    </location>
</feature>
<protein>
    <submittedName>
        <fullName evidence="11">Uncharacterized protein</fullName>
    </submittedName>
</protein>
<comment type="caution">
    <text evidence="11">The sequence shown here is derived from an EMBL/GenBank/DDBJ whole genome shotgun (WGS) entry which is preliminary data.</text>
</comment>
<evidence type="ECO:0000313" key="11">
    <source>
        <dbReference type="EMBL" id="KAL1635046.1"/>
    </source>
</evidence>
<dbReference type="InterPro" id="IPR011701">
    <property type="entry name" value="MFS"/>
</dbReference>
<keyword evidence="3" id="KW-0479">Metal-binding</keyword>
<feature type="transmembrane region" description="Helical" evidence="8">
    <location>
        <begin position="951"/>
        <end position="971"/>
    </location>
</feature>
<feature type="transmembrane region" description="Helical" evidence="8">
    <location>
        <begin position="740"/>
        <end position="759"/>
    </location>
</feature>
<evidence type="ECO:0000256" key="3">
    <source>
        <dbReference type="ARBA" id="ARBA00022723"/>
    </source>
</evidence>
<dbReference type="Gene3D" id="1.20.1720.10">
    <property type="entry name" value="Multidrug resistance protein D"/>
    <property type="match status" value="1"/>
</dbReference>
<dbReference type="InterPro" id="IPR036864">
    <property type="entry name" value="Zn2-C6_fun-type_DNA-bd_sf"/>
</dbReference>
<feature type="transmembrane region" description="Helical" evidence="8">
    <location>
        <begin position="826"/>
        <end position="849"/>
    </location>
</feature>
<dbReference type="InterPro" id="IPR020846">
    <property type="entry name" value="MFS_dom"/>
</dbReference>
<evidence type="ECO:0000256" key="6">
    <source>
        <dbReference type="ARBA" id="ARBA00023242"/>
    </source>
</evidence>
<dbReference type="SMART" id="SM00906">
    <property type="entry name" value="Fungal_trans"/>
    <property type="match status" value="1"/>
</dbReference>
<dbReference type="Pfam" id="PF07690">
    <property type="entry name" value="MFS_1"/>
    <property type="match status" value="1"/>
</dbReference>
<dbReference type="EMBL" id="JAKEKT020000122">
    <property type="protein sequence ID" value="KAL1635046.1"/>
    <property type="molecule type" value="Genomic_DNA"/>
</dbReference>
<evidence type="ECO:0000256" key="5">
    <source>
        <dbReference type="ARBA" id="ARBA00023136"/>
    </source>
</evidence>
<dbReference type="CDD" id="cd12148">
    <property type="entry name" value="fungal_TF_MHR"/>
    <property type="match status" value="1"/>
</dbReference>
<dbReference type="Pfam" id="PF04082">
    <property type="entry name" value="Fungal_trans"/>
    <property type="match status" value="1"/>
</dbReference>
<gene>
    <name evidence="11" type="ORF">SLS58_010441</name>
</gene>
<keyword evidence="6" id="KW-0539">Nucleus</keyword>
<name>A0ABR3T660_9PEZI</name>
<keyword evidence="2 8" id="KW-0812">Transmembrane</keyword>
<feature type="transmembrane region" description="Helical" evidence="8">
    <location>
        <begin position="977"/>
        <end position="996"/>
    </location>
</feature>
<dbReference type="InterPro" id="IPR007219">
    <property type="entry name" value="XnlR_reg_dom"/>
</dbReference>
<evidence type="ECO:0000259" key="9">
    <source>
        <dbReference type="PROSITE" id="PS50048"/>
    </source>
</evidence>
<keyword evidence="5 8" id="KW-0472">Membrane</keyword>
<evidence type="ECO:0000256" key="2">
    <source>
        <dbReference type="ARBA" id="ARBA00022692"/>
    </source>
</evidence>
<proteinExistence type="predicted"/>
<dbReference type="Proteomes" id="UP001521184">
    <property type="component" value="Unassembled WGS sequence"/>
</dbReference>
<keyword evidence="12" id="KW-1185">Reference proteome</keyword>
<sequence length="1159" mass="126681">MSAVWPTPEQDSPAVSSPSSQPRKPARVLACVLCQQRKIKCNRKFPCTNCIRSKASCVPATVNPGRRKRRFPERELLDRLRKYEDLLRQNNVEFEPLHREDNVSPNTIHADEQMAEAAEVVQPSVSKPEKVYEAKNFWHAMSQGFRDPGNDSDSSQDDVREGVVKSAWDQLYTKTDHLLLGSRKTPVDISTLHPEPVHIFRLWQIYLDNVNPLLKVTHAPSLQGRIIEAAGNVSRTNAALEALMFSIYCVSVKSLSDRDCQAIFSSPKQDVLAAHHFGCEQALLNCGFLRTGSRDCLTALFLYLVSVGPRTDPRSLSSMLGVAIRIAQRMGIDSESANARCSALEAELRRRLWWALVLFDTRIGELANYRSVALGPTWDCNVPLNVNDSDLWTEMREPPSPAQGKCTDALFAAVRSEIGEFLRHAAVHLDFTTPALKSVAKDVEEEGGLDGLERRINEKYLRFCDPENPLHFMAIWTARVFLARYRLVEHNSRASISSAQLTEAQRNAALSQALAMLDGDTKIMTSPLTKGYRWLFQFHFPFPAYVHVVQELKRRPVGEHAERAWQVMGAHYDSRFALSPLTADENPLFEIFAGMVLQAWEPREAALRESGRPLTPPRIVARFRQKMAEMAPNVQDAEQQQRHPASAMDMVGLMPLDFGGHGLFYGVEGQGSSAETGLGGFSNPGAPGEFSLDMGAIPQITDEFHSLPDVGWYGSAYTLTCCSFQLLFGKLYTFYSVKAVMLTSVLLFELGSVVCGAAPSSAPFIVGRAIAGVGAAGIFAGCIVSMVYAVPLEKRPKLQGMFGALFGIASIIGPLIGGAFTSSSATWRWCFYINLPFGAVSMVVIALCLKVPDRDSTKLPWTQKLSQLDVLGTSVLIPGVVCLLLALQWGGNTYTVFLPKTATIPPRIFKQRSIAAGCWATVCIGSSQYICVYFLPVWFQSIKGSSAVESGIQLLPLLLSMVLASILGGLTTTKIGYYTPLAIVGTCIMAVGAGLLTTLQVGTSEGKWIGYQILYGFGMGLCFQAPNLAAQTVLPTADVPVGTSLMFFSQLLGAAIFVSVGQSVLDNQLVSRLSGLLPGFDAKLVTEGGATSLLAGLPAHLREAGLVAYNEALRNVFQIGLVLACLTILGTAALEWTSVLKKAEENRKEKTDAGTTEKV</sequence>
<dbReference type="PROSITE" id="PS50048">
    <property type="entry name" value="ZN2_CY6_FUNGAL_2"/>
    <property type="match status" value="1"/>
</dbReference>
<feature type="transmembrane region" description="Helical" evidence="8">
    <location>
        <begin position="1046"/>
        <end position="1065"/>
    </location>
</feature>
<feature type="transmembrane region" description="Helical" evidence="8">
    <location>
        <begin position="870"/>
        <end position="890"/>
    </location>
</feature>
<feature type="transmembrane region" description="Helical" evidence="8">
    <location>
        <begin position="802"/>
        <end position="820"/>
    </location>
</feature>
<dbReference type="SUPFAM" id="SSF103473">
    <property type="entry name" value="MFS general substrate transporter"/>
    <property type="match status" value="1"/>
</dbReference>
<dbReference type="CDD" id="cd17502">
    <property type="entry name" value="MFS_Azr1_MDR_like"/>
    <property type="match status" value="1"/>
</dbReference>
<dbReference type="PROSITE" id="PS50850">
    <property type="entry name" value="MFS"/>
    <property type="match status" value="1"/>
</dbReference>
<evidence type="ECO:0000256" key="4">
    <source>
        <dbReference type="ARBA" id="ARBA00022989"/>
    </source>
</evidence>
<evidence type="ECO:0000313" key="12">
    <source>
        <dbReference type="Proteomes" id="UP001521184"/>
    </source>
</evidence>
<feature type="transmembrane region" description="Helical" evidence="8">
    <location>
        <begin position="914"/>
        <end position="939"/>
    </location>
</feature>
<accession>A0ABR3T660</accession>
<organism evidence="11 12">
    <name type="scientific">Diplodia intermedia</name>
    <dbReference type="NCBI Taxonomy" id="856260"/>
    <lineage>
        <taxon>Eukaryota</taxon>
        <taxon>Fungi</taxon>
        <taxon>Dikarya</taxon>
        <taxon>Ascomycota</taxon>
        <taxon>Pezizomycotina</taxon>
        <taxon>Dothideomycetes</taxon>
        <taxon>Dothideomycetes incertae sedis</taxon>
        <taxon>Botryosphaeriales</taxon>
        <taxon>Botryosphaeriaceae</taxon>
        <taxon>Diplodia</taxon>
    </lineage>
</organism>
<evidence type="ECO:0000256" key="1">
    <source>
        <dbReference type="ARBA" id="ARBA00004141"/>
    </source>
</evidence>
<evidence type="ECO:0000256" key="7">
    <source>
        <dbReference type="SAM" id="MobiDB-lite"/>
    </source>
</evidence>
<evidence type="ECO:0000259" key="10">
    <source>
        <dbReference type="PROSITE" id="PS50850"/>
    </source>
</evidence>
<reference evidence="11 12" key="1">
    <citation type="journal article" date="2023" name="Plant Dis.">
        <title>First Report of Diplodia intermedia Causing Canker and Dieback Diseases on Apple Trees in Canada.</title>
        <authorList>
            <person name="Ellouze W."/>
            <person name="Ilyukhin E."/>
            <person name="Sulman M."/>
            <person name="Ali S."/>
        </authorList>
    </citation>
    <scope>NUCLEOTIDE SEQUENCE [LARGE SCALE GENOMIC DNA]</scope>
    <source>
        <strain evidence="11 12">M45-28</strain>
    </source>
</reference>
<evidence type="ECO:0000256" key="8">
    <source>
        <dbReference type="SAM" id="Phobius"/>
    </source>
</evidence>
<dbReference type="Gene3D" id="4.10.240.10">
    <property type="entry name" value="Zn(2)-C6 fungal-type DNA-binding domain"/>
    <property type="match status" value="1"/>
</dbReference>
<dbReference type="Gene3D" id="1.20.1250.20">
    <property type="entry name" value="MFS general substrate transporter like domains"/>
    <property type="match status" value="1"/>
</dbReference>
<keyword evidence="4 8" id="KW-1133">Transmembrane helix</keyword>
<dbReference type="CDD" id="cd00067">
    <property type="entry name" value="GAL4"/>
    <property type="match status" value="1"/>
</dbReference>
<dbReference type="PANTHER" id="PTHR23501">
    <property type="entry name" value="MAJOR FACILITATOR SUPERFAMILY"/>
    <property type="match status" value="1"/>
</dbReference>
<feature type="region of interest" description="Disordered" evidence="7">
    <location>
        <begin position="1"/>
        <end position="22"/>
    </location>
</feature>
<comment type="subcellular location">
    <subcellularLocation>
        <location evidence="1">Membrane</location>
        <topology evidence="1">Multi-pass membrane protein</topology>
    </subcellularLocation>
</comment>
<dbReference type="InterPro" id="IPR036259">
    <property type="entry name" value="MFS_trans_sf"/>
</dbReference>
<dbReference type="Pfam" id="PF00172">
    <property type="entry name" value="Zn_clus"/>
    <property type="match status" value="1"/>
</dbReference>